<dbReference type="EMBL" id="CAFBLI010000085">
    <property type="protein sequence ID" value="CAB4872382.1"/>
    <property type="molecule type" value="Genomic_DNA"/>
</dbReference>
<gene>
    <name evidence="2" type="ORF">UFOPK2922_00700</name>
    <name evidence="3" type="ORF">UFOPK3306_01014</name>
</gene>
<accession>A0A6J6VVH6</accession>
<feature type="region of interest" description="Disordered" evidence="1">
    <location>
        <begin position="62"/>
        <end position="88"/>
    </location>
</feature>
<dbReference type="EMBL" id="CAEZZS010000025">
    <property type="protein sequence ID" value="CAB4776602.1"/>
    <property type="molecule type" value="Genomic_DNA"/>
</dbReference>
<evidence type="ECO:0000313" key="3">
    <source>
        <dbReference type="EMBL" id="CAB4872382.1"/>
    </source>
</evidence>
<dbReference type="AlphaFoldDB" id="A0A6J6VVH6"/>
<organism evidence="2">
    <name type="scientific">freshwater metagenome</name>
    <dbReference type="NCBI Taxonomy" id="449393"/>
    <lineage>
        <taxon>unclassified sequences</taxon>
        <taxon>metagenomes</taxon>
        <taxon>ecological metagenomes</taxon>
    </lineage>
</organism>
<proteinExistence type="predicted"/>
<reference evidence="2" key="1">
    <citation type="submission" date="2020-05" db="EMBL/GenBank/DDBJ databases">
        <authorList>
            <person name="Chiriac C."/>
            <person name="Salcher M."/>
            <person name="Ghai R."/>
            <person name="Kavagutti S V."/>
        </authorList>
    </citation>
    <scope>NUCLEOTIDE SEQUENCE</scope>
</reference>
<sequence length="88" mass="9711">MPGIISERLAPRRAVFICAAWIKNPTADRGEVKIMLASFPAVRVASIPISGSRMMFEKTPEAAEFGNPGRTHKVGIRRPTPSKNPRRL</sequence>
<name>A0A6J6VVH6_9ZZZZ</name>
<protein>
    <submittedName>
        <fullName evidence="2">Unannotated protein</fullName>
    </submittedName>
</protein>
<evidence type="ECO:0000256" key="1">
    <source>
        <dbReference type="SAM" id="MobiDB-lite"/>
    </source>
</evidence>
<evidence type="ECO:0000313" key="2">
    <source>
        <dbReference type="EMBL" id="CAB4776602.1"/>
    </source>
</evidence>